<keyword evidence="1" id="KW-0547">Nucleotide-binding</keyword>
<dbReference type="InterPro" id="IPR011009">
    <property type="entry name" value="Kinase-like_dom_sf"/>
</dbReference>
<protein>
    <recommendedName>
        <fullName evidence="4">Protein kinase domain-containing protein</fullName>
    </recommendedName>
</protein>
<evidence type="ECO:0000313" key="2">
    <source>
        <dbReference type="EMBL" id="KAB1208445.1"/>
    </source>
</evidence>
<dbReference type="PROSITE" id="PS00107">
    <property type="entry name" value="PROTEIN_KINASE_ATP"/>
    <property type="match status" value="1"/>
</dbReference>
<accession>A0A6A1V7Q0</accession>
<dbReference type="AlphaFoldDB" id="A0A6A1V7Q0"/>
<evidence type="ECO:0008006" key="4">
    <source>
        <dbReference type="Google" id="ProtNLM"/>
    </source>
</evidence>
<comment type="caution">
    <text evidence="2">The sequence shown here is derived from an EMBL/GenBank/DDBJ whole genome shotgun (WGS) entry which is preliminary data.</text>
</comment>
<dbReference type="GO" id="GO:0005524">
    <property type="term" value="F:ATP binding"/>
    <property type="evidence" value="ECO:0007669"/>
    <property type="project" value="UniProtKB-UniRule"/>
</dbReference>
<reference evidence="2 3" key="1">
    <citation type="journal article" date="2019" name="Plant Biotechnol. J.">
        <title>The red bayberry genome and genetic basis of sex determination.</title>
        <authorList>
            <person name="Jia H.M."/>
            <person name="Jia H.J."/>
            <person name="Cai Q.L."/>
            <person name="Wang Y."/>
            <person name="Zhao H.B."/>
            <person name="Yang W.F."/>
            <person name="Wang G.Y."/>
            <person name="Li Y.H."/>
            <person name="Zhan D.L."/>
            <person name="Shen Y.T."/>
            <person name="Niu Q.F."/>
            <person name="Chang L."/>
            <person name="Qiu J."/>
            <person name="Zhao L."/>
            <person name="Xie H.B."/>
            <person name="Fu W.Y."/>
            <person name="Jin J."/>
            <person name="Li X.W."/>
            <person name="Jiao Y."/>
            <person name="Zhou C.C."/>
            <person name="Tu T."/>
            <person name="Chai C.Y."/>
            <person name="Gao J.L."/>
            <person name="Fan L.J."/>
            <person name="van de Weg E."/>
            <person name="Wang J.Y."/>
            <person name="Gao Z.S."/>
        </authorList>
    </citation>
    <scope>NUCLEOTIDE SEQUENCE [LARGE SCALE GENOMIC DNA]</scope>
    <source>
        <tissue evidence="2">Leaves</tissue>
    </source>
</reference>
<proteinExistence type="predicted"/>
<dbReference type="Gene3D" id="3.30.200.20">
    <property type="entry name" value="Phosphorylase Kinase, domain 1"/>
    <property type="match status" value="1"/>
</dbReference>
<dbReference type="InterPro" id="IPR017441">
    <property type="entry name" value="Protein_kinase_ATP_BS"/>
</dbReference>
<dbReference type="SUPFAM" id="SSF56112">
    <property type="entry name" value="Protein kinase-like (PK-like)"/>
    <property type="match status" value="1"/>
</dbReference>
<feature type="binding site" evidence="1">
    <location>
        <position position="33"/>
    </location>
    <ligand>
        <name>ATP</name>
        <dbReference type="ChEBI" id="CHEBI:30616"/>
    </ligand>
</feature>
<name>A0A6A1V7Q0_9ROSI</name>
<organism evidence="2 3">
    <name type="scientific">Morella rubra</name>
    <name type="common">Chinese bayberry</name>
    <dbReference type="NCBI Taxonomy" id="262757"/>
    <lineage>
        <taxon>Eukaryota</taxon>
        <taxon>Viridiplantae</taxon>
        <taxon>Streptophyta</taxon>
        <taxon>Embryophyta</taxon>
        <taxon>Tracheophyta</taxon>
        <taxon>Spermatophyta</taxon>
        <taxon>Magnoliopsida</taxon>
        <taxon>eudicotyledons</taxon>
        <taxon>Gunneridae</taxon>
        <taxon>Pentapetalae</taxon>
        <taxon>rosids</taxon>
        <taxon>fabids</taxon>
        <taxon>Fagales</taxon>
        <taxon>Myricaceae</taxon>
        <taxon>Morella</taxon>
    </lineage>
</organism>
<sequence length="90" mass="9939">MALIKRRVLGKGTYGTVFFAESTDPDAPPIAIKSCLLHRSSSLRLEDRILTQLRGLPGIVQSFGSTTSIKNGAQYSICFLNMPLVEPWRT</sequence>
<gene>
    <name evidence="2" type="ORF">CJ030_MR7G022697</name>
</gene>
<evidence type="ECO:0000313" key="3">
    <source>
        <dbReference type="Proteomes" id="UP000516437"/>
    </source>
</evidence>
<keyword evidence="3" id="KW-1185">Reference proteome</keyword>
<dbReference type="OrthoDB" id="25592at2759"/>
<dbReference type="EMBL" id="RXIC02000025">
    <property type="protein sequence ID" value="KAB1208445.1"/>
    <property type="molecule type" value="Genomic_DNA"/>
</dbReference>
<evidence type="ECO:0000256" key="1">
    <source>
        <dbReference type="PROSITE-ProRule" id="PRU10141"/>
    </source>
</evidence>
<dbReference type="Proteomes" id="UP000516437">
    <property type="component" value="Chromosome 7"/>
</dbReference>
<keyword evidence="1" id="KW-0067">ATP-binding</keyword>